<gene>
    <name evidence="1" type="ORF">PS712_05474</name>
</gene>
<name>A0A5E7FBC4_PSEFL</name>
<dbReference type="OrthoDB" id="6978875at2"/>
<sequence length="59" mass="6875">MKGKRKVKTEKWLLRDRYVAEARQLLANRSHKAHRFLDVVLLPGTPLEPIGRLAGDIRR</sequence>
<organism evidence="1 2">
    <name type="scientific">Pseudomonas fluorescens</name>
    <dbReference type="NCBI Taxonomy" id="294"/>
    <lineage>
        <taxon>Bacteria</taxon>
        <taxon>Pseudomonadati</taxon>
        <taxon>Pseudomonadota</taxon>
        <taxon>Gammaproteobacteria</taxon>
        <taxon>Pseudomonadales</taxon>
        <taxon>Pseudomonadaceae</taxon>
        <taxon>Pseudomonas</taxon>
    </lineage>
</organism>
<dbReference type="Proteomes" id="UP000326018">
    <property type="component" value="Unassembled WGS sequence"/>
</dbReference>
<dbReference type="AlphaFoldDB" id="A0A5E7FBC4"/>
<accession>A0A5E7FBC4</accession>
<proteinExistence type="predicted"/>
<reference evidence="1 2" key="1">
    <citation type="submission" date="2019-09" db="EMBL/GenBank/DDBJ databases">
        <authorList>
            <person name="Chandra G."/>
            <person name="Truman W A."/>
        </authorList>
    </citation>
    <scope>NUCLEOTIDE SEQUENCE [LARGE SCALE GENOMIC DNA]</scope>
    <source>
        <strain evidence="1">PS712</strain>
    </source>
</reference>
<dbReference type="EMBL" id="CABVIB010000044">
    <property type="protein sequence ID" value="VVO36788.1"/>
    <property type="molecule type" value="Genomic_DNA"/>
</dbReference>
<evidence type="ECO:0000313" key="1">
    <source>
        <dbReference type="EMBL" id="VVO36788.1"/>
    </source>
</evidence>
<evidence type="ECO:0000313" key="2">
    <source>
        <dbReference type="Proteomes" id="UP000326018"/>
    </source>
</evidence>
<protein>
    <submittedName>
        <fullName evidence="1">Uncharacterized protein</fullName>
    </submittedName>
</protein>